<evidence type="ECO:0000256" key="16">
    <source>
        <dbReference type="ARBA" id="ARBA00067967"/>
    </source>
</evidence>
<keyword evidence="21" id="KW-1185">Reference proteome</keyword>
<comment type="function">
    <text evidence="13">An odorant receptor which affects chemotaxis to the volatile odorant diacetyl. Specifies AWA neuronal cell fate via the odr-7 pathway.</text>
</comment>
<protein>
    <recommendedName>
        <fullName evidence="16">Serpentine receptor class r-10</fullName>
    </recommendedName>
    <alternativeName>
        <fullName evidence="17">Odorant response abnormal protein 10</fullName>
    </alternativeName>
    <alternativeName>
        <fullName evidence="18">Olfactory receptor 10</fullName>
    </alternativeName>
</protein>
<evidence type="ECO:0000256" key="2">
    <source>
        <dbReference type="ARBA" id="ARBA00022475"/>
    </source>
</evidence>
<dbReference type="InParanoid" id="O02132"/>
<reference evidence="20 21" key="1">
    <citation type="journal article" date="1998" name="Science">
        <title>Genome sequence of the nematode C. elegans: a platform for investigating biology.</title>
        <authorList>
            <consortium name="The C. elegans sequencing consortium"/>
            <person name="Sulson J.E."/>
            <person name="Waterston R."/>
        </authorList>
    </citation>
    <scope>NUCLEOTIDE SEQUENCE [LARGE SCALE GENOMIC DNA]</scope>
    <source>
        <strain evidence="20 21">Bristol N2</strain>
    </source>
</reference>
<dbReference type="EMBL" id="BX284604">
    <property type="protein sequence ID" value="CCD68673.1"/>
    <property type="molecule type" value="Genomic_DNA"/>
</dbReference>
<evidence type="ECO:0000313" key="22">
    <source>
        <dbReference type="WormBase" id="E03H12.1"/>
    </source>
</evidence>
<evidence type="ECO:0000256" key="17">
    <source>
        <dbReference type="ARBA" id="ARBA00078653"/>
    </source>
</evidence>
<dbReference type="GO" id="GO:0060170">
    <property type="term" value="C:ciliary membrane"/>
    <property type="evidence" value="ECO:0007669"/>
    <property type="project" value="UniProtKB-SubCell"/>
</dbReference>
<keyword evidence="4" id="KW-0716">Sensory transduction</keyword>
<dbReference type="PhylomeDB" id="O02132"/>
<evidence type="ECO:0000256" key="14">
    <source>
        <dbReference type="ARBA" id="ARBA00061678"/>
    </source>
</evidence>
<evidence type="ECO:0000256" key="18">
    <source>
        <dbReference type="ARBA" id="ARBA00082489"/>
    </source>
</evidence>
<evidence type="ECO:0000313" key="20">
    <source>
        <dbReference type="EMBL" id="CCD68673.1"/>
    </source>
</evidence>
<evidence type="ECO:0000256" key="1">
    <source>
        <dbReference type="ARBA" id="ARBA00004272"/>
    </source>
</evidence>
<feature type="transmembrane region" description="Helical" evidence="19">
    <location>
        <begin position="12"/>
        <end position="30"/>
    </location>
</feature>
<dbReference type="STRING" id="6239.E03H12.1.1"/>
<dbReference type="CTD" id="192020"/>
<gene>
    <name evidence="20 22" type="primary">str-162</name>
    <name evidence="20" type="ORF">CELE_E03H12.1</name>
    <name evidence="22" type="ORF">E03H12.1</name>
</gene>
<keyword evidence="12" id="KW-0966">Cell projection</keyword>
<keyword evidence="3" id="KW-0145">Chemotaxis</keyword>
<evidence type="ECO:0000256" key="11">
    <source>
        <dbReference type="ARBA" id="ARBA00023180"/>
    </source>
</evidence>
<name>O02132_CAEEL</name>
<keyword evidence="2" id="KW-1003">Cell membrane</keyword>
<dbReference type="OMA" id="MFVIDNY"/>
<keyword evidence="9 19" id="KW-0472">Membrane</keyword>
<dbReference type="AGR" id="WB:WBGene00006207"/>
<dbReference type="Pfam" id="PF10326">
    <property type="entry name" value="7TM_GPCR_Str"/>
    <property type="match status" value="1"/>
</dbReference>
<comment type="subunit">
    <text evidence="15">Interacts with odr-4.</text>
</comment>
<dbReference type="GO" id="GO:0038022">
    <property type="term" value="F:G protein-coupled olfactory receptor activity"/>
    <property type="evidence" value="ECO:0000318"/>
    <property type="project" value="GO_Central"/>
</dbReference>
<dbReference type="eggNOG" id="ENOG502RT8Y">
    <property type="taxonomic scope" value="Eukaryota"/>
</dbReference>
<evidence type="ECO:0000256" key="9">
    <source>
        <dbReference type="ARBA" id="ARBA00023136"/>
    </source>
</evidence>
<evidence type="ECO:0000256" key="3">
    <source>
        <dbReference type="ARBA" id="ARBA00022500"/>
    </source>
</evidence>
<evidence type="ECO:0000256" key="15">
    <source>
        <dbReference type="ARBA" id="ARBA00064300"/>
    </source>
</evidence>
<evidence type="ECO:0000256" key="6">
    <source>
        <dbReference type="ARBA" id="ARBA00022725"/>
    </source>
</evidence>
<dbReference type="WormBase" id="E03H12.1">
    <property type="protein sequence ID" value="CE09140"/>
    <property type="gene ID" value="WBGene00006207"/>
    <property type="gene designation" value="str-162"/>
</dbReference>
<keyword evidence="6" id="KW-0552">Olfaction</keyword>
<keyword evidence="10 20" id="KW-0675">Receptor</keyword>
<proteinExistence type="inferred from homology"/>
<feature type="transmembrane region" description="Helical" evidence="19">
    <location>
        <begin position="245"/>
        <end position="270"/>
    </location>
</feature>
<keyword evidence="5 19" id="KW-0812">Transmembrane</keyword>
<comment type="subcellular location">
    <subcellularLocation>
        <location evidence="1">Cell projection</location>
        <location evidence="1">Cilium membrane</location>
        <topology evidence="1">Multi-pass membrane protein</topology>
    </subcellularLocation>
</comment>
<evidence type="ECO:0000256" key="13">
    <source>
        <dbReference type="ARBA" id="ARBA00054965"/>
    </source>
</evidence>
<feature type="transmembrane region" description="Helical" evidence="19">
    <location>
        <begin position="125"/>
        <end position="151"/>
    </location>
</feature>
<dbReference type="PaxDb" id="6239-E03H12.1"/>
<dbReference type="GO" id="GO:0042048">
    <property type="term" value="P:olfactory behavior"/>
    <property type="evidence" value="ECO:0000318"/>
    <property type="project" value="GO_Central"/>
</dbReference>
<dbReference type="Bgee" id="WBGene00006207">
    <property type="expression patterns" value="Expressed in larva"/>
</dbReference>
<feature type="transmembrane region" description="Helical" evidence="19">
    <location>
        <begin position="199"/>
        <end position="224"/>
    </location>
</feature>
<dbReference type="InterPro" id="IPR019428">
    <property type="entry name" value="7TM_GPCR_serpentine_rcpt_Str"/>
</dbReference>
<dbReference type="UCSC" id="E03H12.1">
    <property type="organism name" value="c. elegans"/>
</dbReference>
<sequence length="338" mass="39081">MNTAIKNDVQNVAFSMAFITNCTLILLIFSRSPFKLGTYKYLMVYFASVSLFYSFLECLLNPLLLSYKDCFQVIVKLQFSNPKVDRYILYYGCGICGVLMPMFVVHFIFRYFAMQRKGNLKYFEGWYFLYWLSVPLISGFLWAQTLFAFLYEDTESSDYMREILLENYGLNISDITYVGVLYYKKSISGSGTEPNFTGLQGVCVLGTIMTVCFCFIIYFGTLTYKRIMHLILEGRSEYTRRLQKQLYQALVIQTIIPIFFLILPLTIYFYSPLFHFGNQTIGDWTALSTAIYPIIDPLPVIFVIDNYRLAVLEFFGCIKPQRTVSINVTSSSNAAVEN</sequence>
<keyword evidence="11" id="KW-0325">Glycoprotein</keyword>
<dbReference type="FunCoup" id="O02132">
    <property type="interactions" value="1"/>
</dbReference>
<evidence type="ECO:0000256" key="5">
    <source>
        <dbReference type="ARBA" id="ARBA00022692"/>
    </source>
</evidence>
<evidence type="ECO:0000256" key="7">
    <source>
        <dbReference type="ARBA" id="ARBA00022989"/>
    </source>
</evidence>
<dbReference type="FunFam" id="1.20.1070.10:FF:000128">
    <property type="entry name" value="Seven TM Receptor"/>
    <property type="match status" value="1"/>
</dbReference>
<keyword evidence="7 19" id="KW-1133">Transmembrane helix</keyword>
<feature type="transmembrane region" description="Helical" evidence="19">
    <location>
        <begin position="42"/>
        <end position="67"/>
    </location>
</feature>
<dbReference type="OrthoDB" id="5817583at2759"/>
<comment type="similarity">
    <text evidence="14">Belongs to the nematode receptor-like protein str family.</text>
</comment>
<dbReference type="GO" id="GO:0005886">
    <property type="term" value="C:plasma membrane"/>
    <property type="evidence" value="ECO:0000318"/>
    <property type="project" value="GO_Central"/>
</dbReference>
<evidence type="ECO:0000256" key="12">
    <source>
        <dbReference type="ARBA" id="ARBA00023273"/>
    </source>
</evidence>
<feature type="transmembrane region" description="Helical" evidence="19">
    <location>
        <begin position="87"/>
        <end position="113"/>
    </location>
</feature>
<evidence type="ECO:0000256" key="19">
    <source>
        <dbReference type="SAM" id="Phobius"/>
    </source>
</evidence>
<evidence type="ECO:0000256" key="4">
    <source>
        <dbReference type="ARBA" id="ARBA00022606"/>
    </source>
</evidence>
<dbReference type="Proteomes" id="UP000001940">
    <property type="component" value="Chromosome IV"/>
</dbReference>
<dbReference type="HOGENOM" id="CLU_036335_2_0_1"/>
<dbReference type="GeneID" id="192020"/>
<evidence type="ECO:0000256" key="8">
    <source>
        <dbReference type="ARBA" id="ARBA00023069"/>
    </source>
</evidence>
<dbReference type="GO" id="GO:0006935">
    <property type="term" value="P:chemotaxis"/>
    <property type="evidence" value="ECO:0007669"/>
    <property type="project" value="UniProtKB-KW"/>
</dbReference>
<keyword evidence="8" id="KW-0969">Cilium</keyword>
<dbReference type="KEGG" id="cel:CELE_E03H12.1"/>
<dbReference type="PANTHER" id="PTHR22943:SF249">
    <property type="entry name" value="SEVEN TM RECEPTOR"/>
    <property type="match status" value="1"/>
</dbReference>
<evidence type="ECO:0000256" key="10">
    <source>
        <dbReference type="ARBA" id="ARBA00023170"/>
    </source>
</evidence>
<organism evidence="20 21">
    <name type="scientific">Caenorhabditis elegans</name>
    <dbReference type="NCBI Taxonomy" id="6239"/>
    <lineage>
        <taxon>Eukaryota</taxon>
        <taxon>Metazoa</taxon>
        <taxon>Ecdysozoa</taxon>
        <taxon>Nematoda</taxon>
        <taxon>Chromadorea</taxon>
        <taxon>Rhabditida</taxon>
        <taxon>Rhabditina</taxon>
        <taxon>Rhabditomorpha</taxon>
        <taxon>Rhabditoidea</taxon>
        <taxon>Rhabditidae</taxon>
        <taxon>Peloderinae</taxon>
        <taxon>Caenorhabditis</taxon>
    </lineage>
</organism>
<evidence type="ECO:0000313" key="21">
    <source>
        <dbReference type="Proteomes" id="UP000001940"/>
    </source>
</evidence>
<accession>O02132</accession>
<dbReference type="AlphaFoldDB" id="O02132"/>
<dbReference type="PIR" id="T28779">
    <property type="entry name" value="T28779"/>
</dbReference>
<dbReference type="GO" id="GO:0007186">
    <property type="term" value="P:G protein-coupled receptor signaling pathway"/>
    <property type="evidence" value="ECO:0000318"/>
    <property type="project" value="GO_Central"/>
</dbReference>
<dbReference type="PANTHER" id="PTHR22943">
    <property type="entry name" value="7-TRANSMEMBRANE DOMAIN RECEPTOR C.ELEGANS"/>
    <property type="match status" value="1"/>
</dbReference>
<dbReference type="SUPFAM" id="SSF81321">
    <property type="entry name" value="Family A G protein-coupled receptor-like"/>
    <property type="match status" value="1"/>
</dbReference>
<dbReference type="RefSeq" id="NP_500696.1">
    <property type="nucleotide sequence ID" value="NM_068295.2"/>
</dbReference>